<dbReference type="Proteomes" id="UP000772434">
    <property type="component" value="Unassembled WGS sequence"/>
</dbReference>
<protein>
    <submittedName>
        <fullName evidence="2">Uncharacterized protein</fullName>
    </submittedName>
</protein>
<gene>
    <name evidence="2" type="ORF">BDP27DRAFT_1327782</name>
</gene>
<evidence type="ECO:0000313" key="2">
    <source>
        <dbReference type="EMBL" id="KAF9068201.1"/>
    </source>
</evidence>
<reference evidence="2" key="1">
    <citation type="submission" date="2020-11" db="EMBL/GenBank/DDBJ databases">
        <authorList>
            <consortium name="DOE Joint Genome Institute"/>
            <person name="Ahrendt S."/>
            <person name="Riley R."/>
            <person name="Andreopoulos W."/>
            <person name="Labutti K."/>
            <person name="Pangilinan J."/>
            <person name="Ruiz-Duenas F.J."/>
            <person name="Barrasa J.M."/>
            <person name="Sanchez-Garcia M."/>
            <person name="Camarero S."/>
            <person name="Miyauchi S."/>
            <person name="Serrano A."/>
            <person name="Linde D."/>
            <person name="Babiker R."/>
            <person name="Drula E."/>
            <person name="Ayuso-Fernandez I."/>
            <person name="Pacheco R."/>
            <person name="Padilla G."/>
            <person name="Ferreira P."/>
            <person name="Barriuso J."/>
            <person name="Kellner H."/>
            <person name="Castanera R."/>
            <person name="Alfaro M."/>
            <person name="Ramirez L."/>
            <person name="Pisabarro A.G."/>
            <person name="Kuo A."/>
            <person name="Tritt A."/>
            <person name="Lipzen A."/>
            <person name="He G."/>
            <person name="Yan M."/>
            <person name="Ng V."/>
            <person name="Cullen D."/>
            <person name="Martin F."/>
            <person name="Rosso M.-N."/>
            <person name="Henrissat B."/>
            <person name="Hibbett D."/>
            <person name="Martinez A.T."/>
            <person name="Grigoriev I.V."/>
        </authorList>
    </citation>
    <scope>NUCLEOTIDE SEQUENCE</scope>
    <source>
        <strain evidence="2">AH 40177</strain>
    </source>
</reference>
<accession>A0A9P5PRQ8</accession>
<evidence type="ECO:0000256" key="1">
    <source>
        <dbReference type="SAM" id="MobiDB-lite"/>
    </source>
</evidence>
<proteinExistence type="predicted"/>
<comment type="caution">
    <text evidence="2">The sequence shown here is derived from an EMBL/GenBank/DDBJ whole genome shotgun (WGS) entry which is preliminary data.</text>
</comment>
<feature type="region of interest" description="Disordered" evidence="1">
    <location>
        <begin position="1"/>
        <end position="33"/>
    </location>
</feature>
<sequence length="158" mass="16927">MTMTLSSGKEAPCLPIALTPQKQRRASSPPSDETDLIHVTVIEGDNPPSSIENFADYCTDPGDAPATSVPTSFTVENGCNFDMSFSVQITDSNGDVTSSGLFTLNAAGDEWQREFNLPGRPSTAVITTGRALLLLLIIRSMRPSKLRCGRMLFGAMAI</sequence>
<name>A0A9P5PRQ8_9AGAR</name>
<feature type="non-terminal residue" evidence="2">
    <location>
        <position position="158"/>
    </location>
</feature>
<evidence type="ECO:0000313" key="3">
    <source>
        <dbReference type="Proteomes" id="UP000772434"/>
    </source>
</evidence>
<keyword evidence="3" id="KW-1185">Reference proteome</keyword>
<organism evidence="2 3">
    <name type="scientific">Rhodocollybia butyracea</name>
    <dbReference type="NCBI Taxonomy" id="206335"/>
    <lineage>
        <taxon>Eukaryota</taxon>
        <taxon>Fungi</taxon>
        <taxon>Dikarya</taxon>
        <taxon>Basidiomycota</taxon>
        <taxon>Agaricomycotina</taxon>
        <taxon>Agaricomycetes</taxon>
        <taxon>Agaricomycetidae</taxon>
        <taxon>Agaricales</taxon>
        <taxon>Marasmiineae</taxon>
        <taxon>Omphalotaceae</taxon>
        <taxon>Rhodocollybia</taxon>
    </lineage>
</organism>
<dbReference type="EMBL" id="JADNRY010000064">
    <property type="protein sequence ID" value="KAF9068201.1"/>
    <property type="molecule type" value="Genomic_DNA"/>
</dbReference>
<dbReference type="AlphaFoldDB" id="A0A9P5PRQ8"/>